<gene>
    <name evidence="2" type="ORF">VitviT2T_022793</name>
</gene>
<name>A0ABY9DDW4_VITVI</name>
<keyword evidence="3" id="KW-1185">Reference proteome</keyword>
<dbReference type="Proteomes" id="UP001227230">
    <property type="component" value="Chromosome 15"/>
</dbReference>
<protein>
    <recommendedName>
        <fullName evidence="1">SNF2 N-terminal domain-containing protein</fullName>
    </recommendedName>
</protein>
<sequence length="66" mass="7481">MLRYQKEWLAWTLKLEESITRGEILTDEMGMVNTIQAAALMLSKQGISQKICEPKEVLHSSGDSNQ</sequence>
<feature type="domain" description="SNF2 N-terminal" evidence="1">
    <location>
        <begin position="4"/>
        <end position="43"/>
    </location>
</feature>
<proteinExistence type="predicted"/>
<accession>A0ABY9DDW4</accession>
<dbReference type="Gene3D" id="3.40.50.10810">
    <property type="entry name" value="Tandem AAA-ATPase domain"/>
    <property type="match status" value="1"/>
</dbReference>
<evidence type="ECO:0000259" key="1">
    <source>
        <dbReference type="Pfam" id="PF00176"/>
    </source>
</evidence>
<organism evidence="2 3">
    <name type="scientific">Vitis vinifera</name>
    <name type="common">Grape</name>
    <dbReference type="NCBI Taxonomy" id="29760"/>
    <lineage>
        <taxon>Eukaryota</taxon>
        <taxon>Viridiplantae</taxon>
        <taxon>Streptophyta</taxon>
        <taxon>Embryophyta</taxon>
        <taxon>Tracheophyta</taxon>
        <taxon>Spermatophyta</taxon>
        <taxon>Magnoliopsida</taxon>
        <taxon>eudicotyledons</taxon>
        <taxon>Gunneridae</taxon>
        <taxon>Pentapetalae</taxon>
        <taxon>rosids</taxon>
        <taxon>Vitales</taxon>
        <taxon>Vitaceae</taxon>
        <taxon>Viteae</taxon>
        <taxon>Vitis</taxon>
    </lineage>
</organism>
<dbReference type="InterPro" id="IPR000330">
    <property type="entry name" value="SNF2_N"/>
</dbReference>
<dbReference type="EMBL" id="CP126662">
    <property type="protein sequence ID" value="WKA04786.1"/>
    <property type="molecule type" value="Genomic_DNA"/>
</dbReference>
<evidence type="ECO:0000313" key="2">
    <source>
        <dbReference type="EMBL" id="WKA04786.1"/>
    </source>
</evidence>
<dbReference type="Pfam" id="PF00176">
    <property type="entry name" value="SNF2-rel_dom"/>
    <property type="match status" value="1"/>
</dbReference>
<reference evidence="2 3" key="1">
    <citation type="journal article" date="2023" name="Hortic Res">
        <title>The complete reference genome for grapevine (Vitis vinifera L.) genetics and breeding.</title>
        <authorList>
            <person name="Shi X."/>
            <person name="Cao S."/>
            <person name="Wang X."/>
            <person name="Huang S."/>
            <person name="Wang Y."/>
            <person name="Liu Z."/>
            <person name="Liu W."/>
            <person name="Leng X."/>
            <person name="Peng Y."/>
            <person name="Wang N."/>
            <person name="Wang Y."/>
            <person name="Ma Z."/>
            <person name="Xu X."/>
            <person name="Zhang F."/>
            <person name="Xue H."/>
            <person name="Zhong H."/>
            <person name="Wang Y."/>
            <person name="Zhang K."/>
            <person name="Velt A."/>
            <person name="Avia K."/>
            <person name="Holtgrawe D."/>
            <person name="Grimplet J."/>
            <person name="Matus J.T."/>
            <person name="Ware D."/>
            <person name="Wu X."/>
            <person name="Wang H."/>
            <person name="Liu C."/>
            <person name="Fang Y."/>
            <person name="Rustenholz C."/>
            <person name="Cheng Z."/>
            <person name="Xiao H."/>
            <person name="Zhou Y."/>
        </authorList>
    </citation>
    <scope>NUCLEOTIDE SEQUENCE [LARGE SCALE GENOMIC DNA]</scope>
    <source>
        <strain evidence="3">cv. Pinot noir / PN40024</strain>
        <tissue evidence="2">Leaf</tissue>
    </source>
</reference>
<dbReference type="InterPro" id="IPR038718">
    <property type="entry name" value="SNF2-like_sf"/>
</dbReference>
<evidence type="ECO:0000313" key="3">
    <source>
        <dbReference type="Proteomes" id="UP001227230"/>
    </source>
</evidence>